<reference evidence="2 3" key="1">
    <citation type="submission" date="2013-01" db="EMBL/GenBank/DDBJ databases">
        <authorList>
            <person name="Harkins D.M."/>
            <person name="Durkin A.S."/>
            <person name="Brinkac L.M."/>
            <person name="Haft D.H."/>
            <person name="Selengut J.D."/>
            <person name="Sanka R."/>
            <person name="DePew J."/>
            <person name="Purushe J."/>
            <person name="Chanthongthip A."/>
            <person name="Lattana O."/>
            <person name="Phetsouvanh R."/>
            <person name="Newton P.N."/>
            <person name="Vinetz J.M."/>
            <person name="Sutton G.G."/>
            <person name="Nierman W.C."/>
            <person name="Fouts D.E."/>
        </authorList>
    </citation>
    <scope>NUCLEOTIDE SEQUENCE [LARGE SCALE GENOMIC DNA]</scope>
    <source>
        <strain evidence="2 3">UI 13098</strain>
    </source>
</reference>
<accession>M6Q3W1</accession>
<keyword evidence="1" id="KW-0812">Transmembrane</keyword>
<evidence type="ECO:0000313" key="2">
    <source>
        <dbReference type="EMBL" id="EMN90271.1"/>
    </source>
</evidence>
<comment type="caution">
    <text evidence="2">The sequence shown here is derived from an EMBL/GenBank/DDBJ whole genome shotgun (WGS) entry which is preliminary data.</text>
</comment>
<feature type="transmembrane region" description="Helical" evidence="1">
    <location>
        <begin position="20"/>
        <end position="38"/>
    </location>
</feature>
<organism evidence="2 3">
    <name type="scientific">Leptospira weilii str. UI 13098</name>
    <dbReference type="NCBI Taxonomy" id="1088542"/>
    <lineage>
        <taxon>Bacteria</taxon>
        <taxon>Pseudomonadati</taxon>
        <taxon>Spirochaetota</taxon>
        <taxon>Spirochaetia</taxon>
        <taxon>Leptospirales</taxon>
        <taxon>Leptospiraceae</taxon>
        <taxon>Leptospira</taxon>
    </lineage>
</organism>
<evidence type="ECO:0000256" key="1">
    <source>
        <dbReference type="SAM" id="Phobius"/>
    </source>
</evidence>
<gene>
    <name evidence="2" type="ORF">LEP1GSC108_1220</name>
</gene>
<keyword evidence="1" id="KW-1133">Transmembrane helix</keyword>
<keyword evidence="1" id="KW-0472">Membrane</keyword>
<protein>
    <submittedName>
        <fullName evidence="2">Uncharacterized protein</fullName>
    </submittedName>
</protein>
<dbReference type="EMBL" id="AHNU02000044">
    <property type="protein sequence ID" value="EMN90271.1"/>
    <property type="molecule type" value="Genomic_DNA"/>
</dbReference>
<dbReference type="AlphaFoldDB" id="M6Q3W1"/>
<dbReference type="Proteomes" id="UP000012118">
    <property type="component" value="Unassembled WGS sequence"/>
</dbReference>
<name>M6Q3W1_9LEPT</name>
<sequence length="64" mass="7528">MRALSWMNKGLGTPANPGLRLRLIMMTVFALSIIRYVFYFHCGEAFFREYFESKNVSDMRSVEK</sequence>
<keyword evidence="3" id="KW-1185">Reference proteome</keyword>
<evidence type="ECO:0000313" key="3">
    <source>
        <dbReference type="Proteomes" id="UP000012118"/>
    </source>
</evidence>
<proteinExistence type="predicted"/>